<dbReference type="GO" id="GO:0005634">
    <property type="term" value="C:nucleus"/>
    <property type="evidence" value="ECO:0007669"/>
    <property type="project" value="TreeGrafter"/>
</dbReference>
<dbReference type="STRING" id="39966.A0A369JAC8"/>
<dbReference type="PANTHER" id="PTHR14312">
    <property type="entry name" value="CREB/ATF BZIP TRANSCRIPTION FACTOR"/>
    <property type="match status" value="1"/>
</dbReference>
<dbReference type="GO" id="GO:0010468">
    <property type="term" value="P:regulation of gene expression"/>
    <property type="evidence" value="ECO:0007669"/>
    <property type="project" value="TreeGrafter"/>
</dbReference>
<accession>A0A369JAC8</accession>
<dbReference type="PANTHER" id="PTHR14312:SF1">
    <property type="entry name" value="BASIC-LEUCINE ZIPPER TRANSCRIPTION FACTOR A"/>
    <property type="match status" value="1"/>
</dbReference>
<feature type="compositionally biased region" description="Low complexity" evidence="1">
    <location>
        <begin position="437"/>
        <end position="456"/>
    </location>
</feature>
<keyword evidence="3" id="KW-1185">Reference proteome</keyword>
<feature type="region of interest" description="Disordered" evidence="1">
    <location>
        <begin position="437"/>
        <end position="457"/>
    </location>
</feature>
<dbReference type="EMBL" id="LUEZ02000085">
    <property type="protein sequence ID" value="RDB19049.1"/>
    <property type="molecule type" value="Genomic_DNA"/>
</dbReference>
<dbReference type="GO" id="GO:0043565">
    <property type="term" value="F:sequence-specific DNA binding"/>
    <property type="evidence" value="ECO:0007669"/>
    <property type="project" value="TreeGrafter"/>
</dbReference>
<dbReference type="InParanoid" id="A0A369JAC8"/>
<dbReference type="OrthoDB" id="3071225at2759"/>
<sequence>MSTPLLSPLLPVSSLKPLTDEEQAALANYHLGLFHTGITPGSPISSPTSSYTALGLEDEEIKQLFAPDKPNCTILATPTPTSVPSPPWPSVGVLPSYTSLPLDKLNPHAAPFISATTHSLRLFTSTPSTPTPKSRLLLRPPPSPLLPRRISKWLRTFTASTLAPLGNTDISTLIIVSSSPWTTHAEMLELAQEFCWRAVEVPRPEDVEACLDFAEVLDGQFRKMRSKEVQEELRWCLREVCVGAFVSVWDAKTNPEALSYTYTPQQHYVDAALRMGTIIGELHARSGGGIVPANDIATALETLMNNFISTEHLDAVDLLVSAAGPGFWFTVDVDADKDTNNNMNADADMGHRTTTTTRDRIRYAGEFIGALEKVGGRLGGEMSVLGKERTEGEVRRVVGEVVARVRGWREGLVELAAREEVHVQVLQQRQQQQQQQQQQHQQQQQQQHQHQQHQQRMMGMGAPYQGIGVNMPPPPMPYQGLAGGAPPMPYHGMQVGASFTPGFDQRFAHHGHAPVMGQAYC</sequence>
<evidence type="ECO:0000313" key="3">
    <source>
        <dbReference type="Proteomes" id="UP000076154"/>
    </source>
</evidence>
<evidence type="ECO:0000256" key="1">
    <source>
        <dbReference type="SAM" id="MobiDB-lite"/>
    </source>
</evidence>
<dbReference type="AlphaFoldDB" id="A0A369JAC8"/>
<name>A0A369JAC8_HYPMA</name>
<comment type="caution">
    <text evidence="2">The sequence shown here is derived from an EMBL/GenBank/DDBJ whole genome shotgun (WGS) entry which is preliminary data.</text>
</comment>
<dbReference type="Proteomes" id="UP000076154">
    <property type="component" value="Unassembled WGS sequence"/>
</dbReference>
<organism evidence="2 3">
    <name type="scientific">Hypsizygus marmoreus</name>
    <name type="common">White beech mushroom</name>
    <name type="synonym">Agaricus marmoreus</name>
    <dbReference type="NCBI Taxonomy" id="39966"/>
    <lineage>
        <taxon>Eukaryota</taxon>
        <taxon>Fungi</taxon>
        <taxon>Dikarya</taxon>
        <taxon>Basidiomycota</taxon>
        <taxon>Agaricomycotina</taxon>
        <taxon>Agaricomycetes</taxon>
        <taxon>Agaricomycetidae</taxon>
        <taxon>Agaricales</taxon>
        <taxon>Tricholomatineae</taxon>
        <taxon>Lyophyllaceae</taxon>
        <taxon>Hypsizygus</taxon>
    </lineage>
</organism>
<reference evidence="2" key="1">
    <citation type="submission" date="2018-04" db="EMBL/GenBank/DDBJ databases">
        <title>Whole genome sequencing of Hypsizygus marmoreus.</title>
        <authorList>
            <person name="Choi I.-G."/>
            <person name="Min B."/>
            <person name="Kim J.-G."/>
            <person name="Kim S."/>
            <person name="Oh Y.-L."/>
            <person name="Kong W.-S."/>
            <person name="Park H."/>
            <person name="Jeong J."/>
            <person name="Song E.-S."/>
        </authorList>
    </citation>
    <scope>NUCLEOTIDE SEQUENCE [LARGE SCALE GENOMIC DNA]</scope>
    <source>
        <strain evidence="2">51987-8</strain>
    </source>
</reference>
<protein>
    <submittedName>
        <fullName evidence="2">Uncharacterized protein</fullName>
    </submittedName>
</protein>
<gene>
    <name evidence="2" type="ORF">Hypma_014288</name>
</gene>
<proteinExistence type="predicted"/>
<evidence type="ECO:0000313" key="2">
    <source>
        <dbReference type="EMBL" id="RDB19049.1"/>
    </source>
</evidence>